<dbReference type="EMBL" id="CP034951">
    <property type="protein sequence ID" value="QAA80818.1"/>
    <property type="molecule type" value="Genomic_DNA"/>
</dbReference>
<organism evidence="1 2">
    <name type="scientific">Aequorivita ciconiae</name>
    <dbReference type="NCBI Taxonomy" id="2494375"/>
    <lineage>
        <taxon>Bacteria</taxon>
        <taxon>Pseudomonadati</taxon>
        <taxon>Bacteroidota</taxon>
        <taxon>Flavobacteriia</taxon>
        <taxon>Flavobacteriales</taxon>
        <taxon>Flavobacteriaceae</taxon>
        <taxon>Aequorivita</taxon>
    </lineage>
</organism>
<evidence type="ECO:0000313" key="2">
    <source>
        <dbReference type="Proteomes" id="UP000285517"/>
    </source>
</evidence>
<gene>
    <name evidence="1" type="ORF">EI546_03330</name>
</gene>
<reference evidence="1 2" key="1">
    <citation type="submission" date="2019-01" db="EMBL/GenBank/DDBJ databases">
        <title>Complete genome sequencing of Aequorivita sp. H23M31.</title>
        <authorList>
            <person name="Bae J.-W."/>
        </authorList>
    </citation>
    <scope>NUCLEOTIDE SEQUENCE [LARGE SCALE GENOMIC DNA]</scope>
    <source>
        <strain evidence="1 2">H23M31</strain>
    </source>
</reference>
<dbReference type="KEGG" id="aev:EI546_03330"/>
<evidence type="ECO:0000313" key="1">
    <source>
        <dbReference type="EMBL" id="QAA80818.1"/>
    </source>
</evidence>
<proteinExistence type="predicted"/>
<dbReference type="AlphaFoldDB" id="A0A410G0L8"/>
<protein>
    <submittedName>
        <fullName evidence="1">Uncharacterized protein</fullName>
    </submittedName>
</protein>
<name>A0A410G0L8_9FLAO</name>
<dbReference type="Proteomes" id="UP000285517">
    <property type="component" value="Chromosome"/>
</dbReference>
<dbReference type="OrthoDB" id="9763659at2"/>
<dbReference type="RefSeq" id="WP_128249213.1">
    <property type="nucleotide sequence ID" value="NZ_CP034951.1"/>
</dbReference>
<accession>A0A410G0L8</accession>
<sequence length="124" mass="15124">MQSRTSGVTEHNDIYSFNLNFEELPFEIPDIFHDQMEETLFRTMEMYHEIQTEAWINNELEEIKRHYDISNSKNEFSDEDLYNMVIKDNFDYLVNSHFYEALIEKLKRDIKGFKINDFYERLAC</sequence>
<keyword evidence="2" id="KW-1185">Reference proteome</keyword>